<name>A0A067JT32_JATCU</name>
<organism evidence="1 2">
    <name type="scientific">Jatropha curcas</name>
    <name type="common">Barbados nut</name>
    <dbReference type="NCBI Taxonomy" id="180498"/>
    <lineage>
        <taxon>Eukaryota</taxon>
        <taxon>Viridiplantae</taxon>
        <taxon>Streptophyta</taxon>
        <taxon>Embryophyta</taxon>
        <taxon>Tracheophyta</taxon>
        <taxon>Spermatophyta</taxon>
        <taxon>Magnoliopsida</taxon>
        <taxon>eudicotyledons</taxon>
        <taxon>Gunneridae</taxon>
        <taxon>Pentapetalae</taxon>
        <taxon>rosids</taxon>
        <taxon>fabids</taxon>
        <taxon>Malpighiales</taxon>
        <taxon>Euphorbiaceae</taxon>
        <taxon>Crotonoideae</taxon>
        <taxon>Jatropheae</taxon>
        <taxon>Jatropha</taxon>
    </lineage>
</organism>
<sequence length="433" mass="48782">MAVKIVADWIPRGVMIDPVTRMLSHSMKLRETILTVVDSNSLRLDLPRYLCWNTVEKEVEVMDVDTVARAYLFYLLATTLFTNHGNDADLVLLPPPQELDMTRFGAGVDEMTLPRERVYEWELSTAQRRVLHGVPYFMMETREIKGEMIAMMWRGIIATDHLADCVPVLMRSSLGLSCSYEYLCLLVMSRLWRKKVAAGGRGLPLLEQCVILIAYYRCFVMATAAWQECKKGSDTEALDSAIVVELAWGQEVEVRMLVEVVELVMVSDIIPYQLLTMTVAYYPSRMARQYGHHEVVPDYVGFEGGLITQRFLSHFIATWSSHTTVPVSDVGDASSSTLATRALSGPLHGGFSQCDTVTKHWLLPPSYPIRRSEAWRLNSPDPSPSALQWGRLALSRGNKIDKAVKSGSESEPYLIGEVIPTKDWIILEGNHCF</sequence>
<dbReference type="Proteomes" id="UP000027138">
    <property type="component" value="Unassembled WGS sequence"/>
</dbReference>
<keyword evidence="2" id="KW-1185">Reference proteome</keyword>
<dbReference type="EMBL" id="KK914867">
    <property type="protein sequence ID" value="KDP27116.1"/>
    <property type="molecule type" value="Genomic_DNA"/>
</dbReference>
<reference evidence="1 2" key="1">
    <citation type="journal article" date="2014" name="PLoS ONE">
        <title>Global Analysis of Gene Expression Profiles in Physic Nut (Jatropha curcas L.) Seedlings Exposed to Salt Stress.</title>
        <authorList>
            <person name="Zhang L."/>
            <person name="Zhang C."/>
            <person name="Wu P."/>
            <person name="Chen Y."/>
            <person name="Li M."/>
            <person name="Jiang H."/>
            <person name="Wu G."/>
        </authorList>
    </citation>
    <scope>NUCLEOTIDE SEQUENCE [LARGE SCALE GENOMIC DNA]</scope>
    <source>
        <strain evidence="2">cv. GZQX0401</strain>
        <tissue evidence="1">Young leaves</tissue>
    </source>
</reference>
<gene>
    <name evidence="1" type="ORF">JCGZ_22025</name>
</gene>
<dbReference type="AlphaFoldDB" id="A0A067JT32"/>
<accession>A0A067JT32</accession>
<protein>
    <recommendedName>
        <fullName evidence="3">Aminotransferase-like plant mobile domain-containing protein</fullName>
    </recommendedName>
</protein>
<evidence type="ECO:0008006" key="3">
    <source>
        <dbReference type="Google" id="ProtNLM"/>
    </source>
</evidence>
<proteinExistence type="predicted"/>
<evidence type="ECO:0000313" key="2">
    <source>
        <dbReference type="Proteomes" id="UP000027138"/>
    </source>
</evidence>
<evidence type="ECO:0000313" key="1">
    <source>
        <dbReference type="EMBL" id="KDP27116.1"/>
    </source>
</evidence>